<comment type="caution">
    <text evidence="4">The sequence shown here is derived from an EMBL/GenBank/DDBJ whole genome shotgun (WGS) entry which is preliminary data.</text>
</comment>
<name>A0A1F6GMV1_9PROT</name>
<organism evidence="4 5">
    <name type="scientific">Candidatus Lambdaproteobacteria bacterium RIFOXYD2_FULL_56_26</name>
    <dbReference type="NCBI Taxonomy" id="1817773"/>
    <lineage>
        <taxon>Bacteria</taxon>
        <taxon>Pseudomonadati</taxon>
        <taxon>Pseudomonadota</taxon>
        <taxon>Candidatus Lambdaproteobacteria</taxon>
    </lineage>
</organism>
<dbReference type="InterPro" id="IPR009252">
    <property type="entry name" value="Cell_div_ZapB"/>
</dbReference>
<evidence type="ECO:0000256" key="1">
    <source>
        <dbReference type="ARBA" id="ARBA00023054"/>
    </source>
</evidence>
<evidence type="ECO:0000256" key="2">
    <source>
        <dbReference type="SAM" id="Coils"/>
    </source>
</evidence>
<reference evidence="4 5" key="1">
    <citation type="journal article" date="2016" name="Nat. Commun.">
        <title>Thousands of microbial genomes shed light on interconnected biogeochemical processes in an aquifer system.</title>
        <authorList>
            <person name="Anantharaman K."/>
            <person name="Brown C.T."/>
            <person name="Hug L.A."/>
            <person name="Sharon I."/>
            <person name="Castelle C.J."/>
            <person name="Probst A.J."/>
            <person name="Thomas B.C."/>
            <person name="Singh A."/>
            <person name="Wilkins M.J."/>
            <person name="Karaoz U."/>
            <person name="Brodie E.L."/>
            <person name="Williams K.H."/>
            <person name="Hubbard S.S."/>
            <person name="Banfield J.F."/>
        </authorList>
    </citation>
    <scope>NUCLEOTIDE SEQUENCE [LARGE SCALE GENOMIC DNA]</scope>
</reference>
<dbReference type="GO" id="GO:0090529">
    <property type="term" value="P:cell septum assembly"/>
    <property type="evidence" value="ECO:0007669"/>
    <property type="project" value="InterPro"/>
</dbReference>
<proteinExistence type="predicted"/>
<dbReference type="SUPFAM" id="SSF57997">
    <property type="entry name" value="Tropomyosin"/>
    <property type="match status" value="1"/>
</dbReference>
<feature type="region of interest" description="Disordered" evidence="3">
    <location>
        <begin position="50"/>
        <end position="73"/>
    </location>
</feature>
<keyword evidence="1 2" id="KW-0175">Coiled coil</keyword>
<dbReference type="Proteomes" id="UP000177583">
    <property type="component" value="Unassembled WGS sequence"/>
</dbReference>
<sequence>MKEAMEILDQIESRIKKAMQTIEELQNRVKELEQQKSQYEEKLSSLLSHLDGFGGTDAHHSGEGEHHGEHSHF</sequence>
<dbReference type="EMBL" id="MFNF01000057">
    <property type="protein sequence ID" value="OGG99418.1"/>
    <property type="molecule type" value="Genomic_DNA"/>
</dbReference>
<evidence type="ECO:0000313" key="5">
    <source>
        <dbReference type="Proteomes" id="UP000177583"/>
    </source>
</evidence>
<dbReference type="AlphaFoldDB" id="A0A1F6GMV1"/>
<dbReference type="GO" id="GO:0043093">
    <property type="term" value="P:FtsZ-dependent cytokinesis"/>
    <property type="evidence" value="ECO:0007669"/>
    <property type="project" value="InterPro"/>
</dbReference>
<dbReference type="Pfam" id="PF06005">
    <property type="entry name" value="ZapB"/>
    <property type="match status" value="1"/>
</dbReference>
<accession>A0A1F6GMV1</accession>
<gene>
    <name evidence="4" type="ORF">A2557_12525</name>
</gene>
<evidence type="ECO:0000313" key="4">
    <source>
        <dbReference type="EMBL" id="OGG99418.1"/>
    </source>
</evidence>
<evidence type="ECO:0000256" key="3">
    <source>
        <dbReference type="SAM" id="MobiDB-lite"/>
    </source>
</evidence>
<dbReference type="Gene3D" id="1.20.5.340">
    <property type="match status" value="1"/>
</dbReference>
<feature type="compositionally biased region" description="Basic and acidic residues" evidence="3">
    <location>
        <begin position="57"/>
        <end position="73"/>
    </location>
</feature>
<protein>
    <submittedName>
        <fullName evidence="4">Uncharacterized protein</fullName>
    </submittedName>
</protein>
<feature type="coiled-coil region" evidence="2">
    <location>
        <begin position="1"/>
        <end position="49"/>
    </location>
</feature>
<dbReference type="GO" id="GO:0005737">
    <property type="term" value="C:cytoplasm"/>
    <property type="evidence" value="ECO:0007669"/>
    <property type="project" value="InterPro"/>
</dbReference>